<keyword evidence="2" id="KW-0808">Transferase</keyword>
<accession>A0ABT8KF69</accession>
<evidence type="ECO:0000313" key="4">
    <source>
        <dbReference type="EMBL" id="MDN4616088.1"/>
    </source>
</evidence>
<comment type="caution">
    <text evidence="4">The sequence shown here is derived from an EMBL/GenBank/DDBJ whole genome shotgun (WGS) entry which is preliminary data.</text>
</comment>
<gene>
    <name evidence="4" type="ORF">P5G50_16700</name>
</gene>
<dbReference type="SUPFAM" id="SSF53756">
    <property type="entry name" value="UDP-Glycosyltransferase/glycogen phosphorylase"/>
    <property type="match status" value="1"/>
</dbReference>
<name>A0ABT8KF69_9MICO</name>
<evidence type="ECO:0000313" key="5">
    <source>
        <dbReference type="Proteomes" id="UP001174208"/>
    </source>
</evidence>
<dbReference type="RefSeq" id="WP_301212197.1">
    <property type="nucleotide sequence ID" value="NZ_JAROCF010000001.1"/>
</dbReference>
<dbReference type="PANTHER" id="PTHR34136:SF1">
    <property type="entry name" value="UDP-N-ACETYL-D-MANNOSAMINURONIC ACID TRANSFERASE"/>
    <property type="match status" value="1"/>
</dbReference>
<feature type="domain" description="Glycosyltransferase subfamily 4-like N-terminal" evidence="3">
    <location>
        <begin position="280"/>
        <end position="422"/>
    </location>
</feature>
<keyword evidence="1" id="KW-0328">Glycosyltransferase</keyword>
<dbReference type="Pfam" id="PF13692">
    <property type="entry name" value="Glyco_trans_1_4"/>
    <property type="match status" value="1"/>
</dbReference>
<keyword evidence="5" id="KW-1185">Reference proteome</keyword>
<organism evidence="4 5">
    <name type="scientific">Leifsonia williamsii</name>
    <dbReference type="NCBI Taxonomy" id="3035919"/>
    <lineage>
        <taxon>Bacteria</taxon>
        <taxon>Bacillati</taxon>
        <taxon>Actinomycetota</taxon>
        <taxon>Actinomycetes</taxon>
        <taxon>Micrococcales</taxon>
        <taxon>Microbacteriaceae</taxon>
        <taxon>Leifsonia</taxon>
    </lineage>
</organism>
<reference evidence="4" key="1">
    <citation type="submission" date="2023-06" db="EMBL/GenBank/DDBJ databases">
        <title>MT1 and MT2 Draft Genomes of Novel Species.</title>
        <authorList>
            <person name="Venkateswaran K."/>
        </authorList>
    </citation>
    <scope>NUCLEOTIDE SEQUENCE</scope>
    <source>
        <strain evidence="4">F6_8S_P_1B</strain>
    </source>
</reference>
<evidence type="ECO:0000259" key="3">
    <source>
        <dbReference type="Pfam" id="PF13439"/>
    </source>
</evidence>
<dbReference type="InterPro" id="IPR028098">
    <property type="entry name" value="Glyco_trans_4-like_N"/>
</dbReference>
<dbReference type="Gene3D" id="3.40.50.2000">
    <property type="entry name" value="Glycogen Phosphorylase B"/>
    <property type="match status" value="2"/>
</dbReference>
<dbReference type="EMBL" id="JAROCF010000001">
    <property type="protein sequence ID" value="MDN4616088.1"/>
    <property type="molecule type" value="Genomic_DNA"/>
</dbReference>
<dbReference type="NCBIfam" id="TIGR00696">
    <property type="entry name" value="wecG_tagA_cpsF"/>
    <property type="match status" value="1"/>
</dbReference>
<protein>
    <submittedName>
        <fullName evidence="4">WecB/TagA/CpsF family glycosyltransferase</fullName>
    </submittedName>
</protein>
<proteinExistence type="predicted"/>
<evidence type="ECO:0000256" key="2">
    <source>
        <dbReference type="ARBA" id="ARBA00022679"/>
    </source>
</evidence>
<dbReference type="Proteomes" id="UP001174208">
    <property type="component" value="Unassembled WGS sequence"/>
</dbReference>
<dbReference type="Pfam" id="PF03808">
    <property type="entry name" value="Glyco_tran_WecG"/>
    <property type="match status" value="1"/>
</dbReference>
<evidence type="ECO:0000256" key="1">
    <source>
        <dbReference type="ARBA" id="ARBA00022676"/>
    </source>
</evidence>
<dbReference type="InterPro" id="IPR004629">
    <property type="entry name" value="WecG_TagA_CpsF"/>
</dbReference>
<dbReference type="PANTHER" id="PTHR34136">
    <property type="match status" value="1"/>
</dbReference>
<dbReference type="CDD" id="cd06533">
    <property type="entry name" value="Glyco_transf_WecG_TagA"/>
    <property type="match status" value="1"/>
</dbReference>
<sequence length="610" mass="65523">MARLLLTVDPDGTRLGGHPVFRGDEDALLTALHDLHAEESPRLVVTPNVDQVLRAADDPAAADAFSDASLLLADGAPLVALARLLGDDALRRHTGADLLDRVAAEAARSGWSVAIVGGRPEVARAAAGRLRESHPSAKVDAVETPELRSADDPAGAATVERLRSLHPDIVFLCLGFPLQEAWWSYWRDRLPAAVYVGAGAAVDFAAGARSRAPLTVQRLGLEWCWRLAQEPRRLAHRYLVRGPRFLAVASESLRHHWRSSRRRPSTEPRVLHALDSMAQGGAQQVVLDLAAWSASSGVPTALVAADGPRASEVPATIHFERAPHGSIVRYLPALLRACLRFRPTVLHAHQRREALACLAVGALLRIPVVEHAHTVLPDTRLRTLSFRTRRVFSVGPAVTRMLTETFGVASDRVRTIGNLVPPAASTGDGAGTRGLPRTGVVLGVGRLEEQKDPLRFVDIVAASTGGLRGRWLGDGPLRGQAEWHARTAKAPVEFRGRISTVIEEMDRAGALLLTSRWEGTPLVVLEAFARGLLVVAIEAPGVTELVAGRGVLLPTDIAATEAAVAVEQALQADTSELREAARAYARRHADPDVVFRPVLETYHELTAAGG</sequence>
<dbReference type="Pfam" id="PF13439">
    <property type="entry name" value="Glyco_transf_4"/>
    <property type="match status" value="1"/>
</dbReference>